<evidence type="ECO:0000313" key="3">
    <source>
        <dbReference type="WBParaSite" id="SRAE_X000228250.1"/>
    </source>
</evidence>
<sequence>MKKLKRRISIAFKGSSNDSNKNQDINMNSMASCLANDVDIIHVSHNQHSGNNYSPNNGSAIFMERQNTPGNSTYHNEWNLSTSINQMTDIYGNEQYYNNNKYIYSQENNNRYSQFIPCCYSSYMNINQLDKNNSNYRLPNYYMYKGKAYNNSKEQKNDNNHPAQGIYYPQHLAYQNELSKDYSDNTKFKLSRFSNNNLRNIGNSRIITRPASIAALSNSSFSFSSSQDFSSHYGGTNINISRNKIPSKRNSYYSFLDNKSKETKESKQLTKEIQKDNLKIKSSTEDEIAKPKVIMRNKKSNINGFVKEKAKKDRISSWCVSKLLPSKLAISFSNSMHYFSHINTLIEKRF</sequence>
<dbReference type="WormBase" id="SRAE_X000228250">
    <property type="protein sequence ID" value="SRP12405"/>
    <property type="gene ID" value="WBGene00267865"/>
</dbReference>
<dbReference type="GeneID" id="36385359"/>
<keyword evidence="2" id="KW-1185">Reference proteome</keyword>
<dbReference type="CTD" id="36385359"/>
<name>A0A090KT12_STRRB</name>
<dbReference type="AlphaFoldDB" id="A0A090KT12"/>
<proteinExistence type="predicted"/>
<dbReference type="Proteomes" id="UP000035682">
    <property type="component" value="Unplaced"/>
</dbReference>
<protein>
    <submittedName>
        <fullName evidence="1 3">Uncharacterized protein</fullName>
    </submittedName>
</protein>
<dbReference type="RefSeq" id="XP_024499755.1">
    <property type="nucleotide sequence ID" value="XM_024645477.1"/>
</dbReference>
<evidence type="ECO:0000313" key="1">
    <source>
        <dbReference type="EMBL" id="CEF60546.1"/>
    </source>
</evidence>
<dbReference type="EMBL" id="LN609399">
    <property type="protein sequence ID" value="CEF60546.1"/>
    <property type="molecule type" value="Genomic_DNA"/>
</dbReference>
<evidence type="ECO:0000313" key="2">
    <source>
        <dbReference type="Proteomes" id="UP000035682"/>
    </source>
</evidence>
<reference evidence="3" key="3">
    <citation type="submission" date="2020-12" db="UniProtKB">
        <authorList>
            <consortium name="WormBaseParasite"/>
        </authorList>
    </citation>
    <scope>IDENTIFICATION</scope>
</reference>
<organism evidence="1">
    <name type="scientific">Strongyloides ratti</name>
    <name type="common">Parasitic roundworm</name>
    <dbReference type="NCBI Taxonomy" id="34506"/>
    <lineage>
        <taxon>Eukaryota</taxon>
        <taxon>Metazoa</taxon>
        <taxon>Ecdysozoa</taxon>
        <taxon>Nematoda</taxon>
        <taxon>Chromadorea</taxon>
        <taxon>Rhabditida</taxon>
        <taxon>Tylenchina</taxon>
        <taxon>Panagrolaimomorpha</taxon>
        <taxon>Strongyloidoidea</taxon>
        <taxon>Strongyloididae</taxon>
        <taxon>Strongyloides</taxon>
    </lineage>
</organism>
<gene>
    <name evidence="1 3 4" type="ORF">SRAE_X000228250</name>
</gene>
<evidence type="ECO:0000313" key="4">
    <source>
        <dbReference type="WormBase" id="SRAE_X000228250"/>
    </source>
</evidence>
<reference evidence="1" key="2">
    <citation type="submission" date="2014-09" db="EMBL/GenBank/DDBJ databases">
        <authorList>
            <person name="Aslett A.Martin."/>
        </authorList>
    </citation>
    <scope>NUCLEOTIDE SEQUENCE</scope>
    <source>
        <strain evidence="1">ED321 Heterogonic</strain>
    </source>
</reference>
<reference evidence="2" key="1">
    <citation type="submission" date="2014-09" db="EMBL/GenBank/DDBJ databases">
        <authorList>
            <person name="Martin A.A."/>
        </authorList>
    </citation>
    <scope>NUCLEOTIDE SEQUENCE</scope>
    <source>
        <strain evidence="2">ED321</strain>
    </source>
</reference>
<accession>A0A090KT12</accession>
<dbReference type="WBParaSite" id="SRAE_X000228250.1">
    <property type="protein sequence ID" value="SRAE_X000228250.1"/>
    <property type="gene ID" value="WBGene00267865"/>
</dbReference>